<dbReference type="PIRSF" id="PIRSF029958">
    <property type="entry name" value="Necrosis-inducing_protein"/>
    <property type="match status" value="1"/>
</dbReference>
<evidence type="ECO:0000313" key="5">
    <source>
        <dbReference type="EMBL" id="RCI13246.1"/>
    </source>
</evidence>
<evidence type="ECO:0000256" key="3">
    <source>
        <dbReference type="SAM" id="MobiDB-lite"/>
    </source>
</evidence>
<dbReference type="Pfam" id="PF05630">
    <property type="entry name" value="NPP1"/>
    <property type="match status" value="1"/>
</dbReference>
<dbReference type="Proteomes" id="UP000253664">
    <property type="component" value="Unassembled WGS sequence"/>
</dbReference>
<dbReference type="PANTHER" id="PTHR33657:SF8">
    <property type="entry name" value="DOMAIN PROTEIN, PUTATIVE (AFU_ORTHOLOGUE AFUA_5G00600)-RELATED"/>
    <property type="match status" value="1"/>
</dbReference>
<feature type="signal peptide" evidence="4">
    <location>
        <begin position="1"/>
        <end position="18"/>
    </location>
</feature>
<keyword evidence="2" id="KW-0843">Virulence</keyword>
<accession>A0A367LFP3</accession>
<evidence type="ECO:0000256" key="2">
    <source>
        <dbReference type="ARBA" id="ARBA00023026"/>
    </source>
</evidence>
<dbReference type="AlphaFoldDB" id="A0A367LFP3"/>
<dbReference type="STRING" id="1330021.A0A367LFP3"/>
<evidence type="ECO:0000256" key="4">
    <source>
        <dbReference type="SAM" id="SignalP"/>
    </source>
</evidence>
<reference evidence="5 6" key="1">
    <citation type="journal article" date="2015" name="BMC Genomics">
        <title>Insights from the genome of Ophiocordyceps polyrhachis-furcata to pathogenicity and host specificity in insect fungi.</title>
        <authorList>
            <person name="Wichadakul D."/>
            <person name="Kobmoo N."/>
            <person name="Ingsriswang S."/>
            <person name="Tangphatsornruang S."/>
            <person name="Chantasingh D."/>
            <person name="Luangsa-ard J.J."/>
            <person name="Eurwilaichitr L."/>
        </authorList>
    </citation>
    <scope>NUCLEOTIDE SEQUENCE [LARGE SCALE GENOMIC DNA]</scope>
    <source>
        <strain evidence="5 6">BCC 54312</strain>
    </source>
</reference>
<dbReference type="EMBL" id="LKCN02000007">
    <property type="protein sequence ID" value="RCI13246.1"/>
    <property type="molecule type" value="Genomic_DNA"/>
</dbReference>
<feature type="chain" id="PRO_5016621551" evidence="4">
    <location>
        <begin position="19"/>
        <end position="240"/>
    </location>
</feature>
<sequence length="240" mass="26707">MVAFSQLTLGLTAAACMASATVIKPRLAHDKVEAFPETVPDDLTGKLYKRFKPWLHIIHGCTPYPAVDGQGNTNDGLDKHDGDESNECDHSTGQVYSRSAEKDGMFAIMYAWYFPKDVPSVGLGHRHDWENVVLWFSEKSESAKYLGIAISAHGGYAKYRQGSDKVTWDGDRALIGYTNVWPINHHLDTTKDKPSGDVPLIGWESLPKASWDALQAKNWEEADLSFSDKNFDKLLGDSKM</sequence>
<gene>
    <name evidence="5" type="ORF">L249_0340</name>
</gene>
<comment type="similarity">
    <text evidence="1">Belongs to the Necrosis inducing protein (NPP1) family.</text>
</comment>
<dbReference type="OrthoDB" id="89086at2759"/>
<name>A0A367LFP3_9HYPO</name>
<evidence type="ECO:0000313" key="6">
    <source>
        <dbReference type="Proteomes" id="UP000253664"/>
    </source>
</evidence>
<proteinExistence type="inferred from homology"/>
<dbReference type="PANTHER" id="PTHR33657">
    <property type="entry name" value="DOMAIN PROTEIN, PUTATIVE (AFU_ORTHOLOGUE AFUA_5G00600)-RELATED"/>
    <property type="match status" value="1"/>
</dbReference>
<feature type="region of interest" description="Disordered" evidence="3">
    <location>
        <begin position="69"/>
        <end position="94"/>
    </location>
</feature>
<keyword evidence="6" id="KW-1185">Reference proteome</keyword>
<organism evidence="5 6">
    <name type="scientific">Ophiocordyceps polyrhachis-furcata BCC 54312</name>
    <dbReference type="NCBI Taxonomy" id="1330021"/>
    <lineage>
        <taxon>Eukaryota</taxon>
        <taxon>Fungi</taxon>
        <taxon>Dikarya</taxon>
        <taxon>Ascomycota</taxon>
        <taxon>Pezizomycotina</taxon>
        <taxon>Sordariomycetes</taxon>
        <taxon>Hypocreomycetidae</taxon>
        <taxon>Hypocreales</taxon>
        <taxon>Ophiocordycipitaceae</taxon>
        <taxon>Ophiocordyceps</taxon>
    </lineage>
</organism>
<evidence type="ECO:0000256" key="1">
    <source>
        <dbReference type="ARBA" id="ARBA00009520"/>
    </source>
</evidence>
<keyword evidence="4" id="KW-0732">Signal</keyword>
<comment type="caution">
    <text evidence="5">The sequence shown here is derived from an EMBL/GenBank/DDBJ whole genome shotgun (WGS) entry which is preliminary data.</text>
</comment>
<feature type="compositionally biased region" description="Basic and acidic residues" evidence="3">
    <location>
        <begin position="76"/>
        <end position="90"/>
    </location>
</feature>
<dbReference type="InterPro" id="IPR008701">
    <property type="entry name" value="NPP1"/>
</dbReference>
<protein>
    <submittedName>
        <fullName evidence="5">Uncharacterized protein</fullName>
    </submittedName>
</protein>